<dbReference type="EMBL" id="CAJPVJ010000112">
    <property type="protein sequence ID" value="CAG2161099.1"/>
    <property type="molecule type" value="Genomic_DNA"/>
</dbReference>
<feature type="active site" description="Proton acceptor" evidence="12">
    <location>
        <position position="220"/>
    </location>
</feature>
<keyword evidence="7" id="KW-0220">Diaminopimelate biosynthesis</keyword>
<dbReference type="PIRSF" id="PIRSF000148">
    <property type="entry name" value="ASA_dh"/>
    <property type="match status" value="1"/>
</dbReference>
<dbReference type="GO" id="GO:0046983">
    <property type="term" value="F:protein dimerization activity"/>
    <property type="evidence" value="ECO:0007669"/>
    <property type="project" value="InterPro"/>
</dbReference>
<evidence type="ECO:0000256" key="10">
    <source>
        <dbReference type="ARBA" id="ARBA00023167"/>
    </source>
</evidence>
<keyword evidence="9" id="KW-0457">Lysine biosynthesis</keyword>
<evidence type="ECO:0000256" key="7">
    <source>
        <dbReference type="ARBA" id="ARBA00022915"/>
    </source>
</evidence>
<sequence length="314" mass="34966">MEKKYNIAVIGATASNDSIGTDIQFGNLTLKVSTLDNFNFSKIDIAFFAAGSKISREHIPQATSKGCIVIDKSSFFRFDKDVPLIVPEANLSDIKNYNIKNIIASPNCCTIPIVTTLKPLDNEAIIKRIVASTYQSVSGAGKLAMDELYNQTKAKYIFDDLPPKIFPKQIAFNLFPHIGDFNQDGSTTEEFKISLELEKIINPYVKSNITCVRVPVFISHAISLNVEFKKQINAKEAEKILKESDSIKLHSISDKLQYSSPIDVAGDDFVHVSRIRNDKSQKNTLSLWITSDNLRKGAALNAVQIAEELVKQYL</sequence>
<evidence type="ECO:0000256" key="1">
    <source>
        <dbReference type="ARBA" id="ARBA00010584"/>
    </source>
</evidence>
<name>A0A7R9L9N4_9ACAR</name>
<keyword evidence="4" id="KW-0028">Amino-acid biosynthesis</keyword>
<evidence type="ECO:0000256" key="4">
    <source>
        <dbReference type="ARBA" id="ARBA00022605"/>
    </source>
</evidence>
<keyword evidence="6" id="KW-0521">NADP</keyword>
<keyword evidence="5" id="KW-0791">Threonine biosynthesis</keyword>
<dbReference type="PANTHER" id="PTHR46278:SF2">
    <property type="entry name" value="ASPARTATE-SEMIALDEHYDE DEHYDROGENASE"/>
    <property type="match status" value="1"/>
</dbReference>
<evidence type="ECO:0000256" key="11">
    <source>
        <dbReference type="ARBA" id="ARBA00047891"/>
    </source>
</evidence>
<dbReference type="EC" id="1.2.1.11" evidence="3"/>
<proteinExistence type="inferred from homology"/>
<dbReference type="GO" id="GO:0019877">
    <property type="term" value="P:diaminopimelate biosynthetic process"/>
    <property type="evidence" value="ECO:0007669"/>
    <property type="project" value="UniProtKB-KW"/>
</dbReference>
<evidence type="ECO:0000313" key="15">
    <source>
        <dbReference type="Proteomes" id="UP000728032"/>
    </source>
</evidence>
<keyword evidence="10" id="KW-0486">Methionine biosynthesis</keyword>
<evidence type="ECO:0000259" key="13">
    <source>
        <dbReference type="SMART" id="SM00859"/>
    </source>
</evidence>
<keyword evidence="8" id="KW-0560">Oxidoreductase</keyword>
<dbReference type="CDD" id="cd18131">
    <property type="entry name" value="ASADH_C_bac_euk_like"/>
    <property type="match status" value="1"/>
</dbReference>
<dbReference type="Gene3D" id="3.40.50.720">
    <property type="entry name" value="NAD(P)-binding Rossmann-like Domain"/>
    <property type="match status" value="1"/>
</dbReference>
<gene>
    <name evidence="14" type="ORF">ONB1V03_LOCUS941</name>
</gene>
<dbReference type="OrthoDB" id="6409721at2759"/>
<dbReference type="GO" id="GO:0009086">
    <property type="term" value="P:methionine biosynthetic process"/>
    <property type="evidence" value="ECO:0007669"/>
    <property type="project" value="UniProtKB-KW"/>
</dbReference>
<dbReference type="Gene3D" id="3.30.360.10">
    <property type="entry name" value="Dihydrodipicolinate Reductase, domain 2"/>
    <property type="match status" value="1"/>
</dbReference>
<dbReference type="SMART" id="SM00859">
    <property type="entry name" value="Semialdhyde_dh"/>
    <property type="match status" value="1"/>
</dbReference>
<evidence type="ECO:0000256" key="5">
    <source>
        <dbReference type="ARBA" id="ARBA00022697"/>
    </source>
</evidence>
<dbReference type="EMBL" id="OC914937">
    <property type="protein sequence ID" value="CAD7637650.1"/>
    <property type="molecule type" value="Genomic_DNA"/>
</dbReference>
<feature type="domain" description="Semialdehyde dehydrogenase NAD-binding" evidence="13">
    <location>
        <begin position="6"/>
        <end position="97"/>
    </location>
</feature>
<dbReference type="InterPro" id="IPR000534">
    <property type="entry name" value="Semialdehyde_DH_NAD-bd"/>
</dbReference>
<feature type="active site" description="Acyl-thioester intermediate" evidence="12">
    <location>
        <position position="108"/>
    </location>
</feature>
<dbReference type="PANTHER" id="PTHR46278">
    <property type="entry name" value="DEHYDROGENASE, PUTATIVE-RELATED"/>
    <property type="match status" value="1"/>
</dbReference>
<evidence type="ECO:0000313" key="14">
    <source>
        <dbReference type="EMBL" id="CAD7637650.1"/>
    </source>
</evidence>
<comment type="catalytic activity">
    <reaction evidence="11">
        <text>L-aspartate 4-semialdehyde + phosphate + NADP(+) = 4-phospho-L-aspartate + NADPH + H(+)</text>
        <dbReference type="Rhea" id="RHEA:24284"/>
        <dbReference type="ChEBI" id="CHEBI:15378"/>
        <dbReference type="ChEBI" id="CHEBI:43474"/>
        <dbReference type="ChEBI" id="CHEBI:57535"/>
        <dbReference type="ChEBI" id="CHEBI:57783"/>
        <dbReference type="ChEBI" id="CHEBI:58349"/>
        <dbReference type="ChEBI" id="CHEBI:537519"/>
        <dbReference type="EC" id="1.2.1.11"/>
    </reaction>
</comment>
<dbReference type="NCBIfam" id="TIGR01296">
    <property type="entry name" value="asd_B"/>
    <property type="match status" value="1"/>
</dbReference>
<evidence type="ECO:0000256" key="8">
    <source>
        <dbReference type="ARBA" id="ARBA00023002"/>
    </source>
</evidence>
<dbReference type="GO" id="GO:0009089">
    <property type="term" value="P:lysine biosynthetic process via diaminopimelate"/>
    <property type="evidence" value="ECO:0007669"/>
    <property type="project" value="InterPro"/>
</dbReference>
<dbReference type="GO" id="GO:0009097">
    <property type="term" value="P:isoleucine biosynthetic process"/>
    <property type="evidence" value="ECO:0007669"/>
    <property type="project" value="InterPro"/>
</dbReference>
<protein>
    <recommendedName>
        <fullName evidence="3">aspartate-semialdehyde dehydrogenase</fullName>
        <ecNumber evidence="3">1.2.1.11</ecNumber>
    </recommendedName>
</protein>
<dbReference type="NCBIfam" id="NF011456">
    <property type="entry name" value="PRK14874.1"/>
    <property type="match status" value="1"/>
</dbReference>
<dbReference type="SUPFAM" id="SSF51735">
    <property type="entry name" value="NAD(P)-binding Rossmann-fold domains"/>
    <property type="match status" value="1"/>
</dbReference>
<dbReference type="GO" id="GO:0051287">
    <property type="term" value="F:NAD binding"/>
    <property type="evidence" value="ECO:0007669"/>
    <property type="project" value="InterPro"/>
</dbReference>
<comment type="similarity">
    <text evidence="1">Belongs to the aspartate-semialdehyde dehydrogenase family.</text>
</comment>
<dbReference type="Pfam" id="PF02774">
    <property type="entry name" value="Semialdhyde_dhC"/>
    <property type="match status" value="1"/>
</dbReference>
<organism evidence="14">
    <name type="scientific">Oppiella nova</name>
    <dbReference type="NCBI Taxonomy" id="334625"/>
    <lineage>
        <taxon>Eukaryota</taxon>
        <taxon>Metazoa</taxon>
        <taxon>Ecdysozoa</taxon>
        <taxon>Arthropoda</taxon>
        <taxon>Chelicerata</taxon>
        <taxon>Arachnida</taxon>
        <taxon>Acari</taxon>
        <taxon>Acariformes</taxon>
        <taxon>Sarcoptiformes</taxon>
        <taxon>Oribatida</taxon>
        <taxon>Brachypylina</taxon>
        <taxon>Oppioidea</taxon>
        <taxon>Oppiidae</taxon>
        <taxon>Oppiella</taxon>
    </lineage>
</organism>
<keyword evidence="15" id="KW-1185">Reference proteome</keyword>
<dbReference type="Proteomes" id="UP000728032">
    <property type="component" value="Unassembled WGS sequence"/>
</dbReference>
<dbReference type="GO" id="GO:0009088">
    <property type="term" value="P:threonine biosynthetic process"/>
    <property type="evidence" value="ECO:0007669"/>
    <property type="project" value="UniProtKB-KW"/>
</dbReference>
<comment type="subunit">
    <text evidence="2">Homodimer.</text>
</comment>
<dbReference type="SUPFAM" id="SSF55347">
    <property type="entry name" value="Glyceraldehyde-3-phosphate dehydrogenase-like, C-terminal domain"/>
    <property type="match status" value="1"/>
</dbReference>
<reference evidence="14" key="1">
    <citation type="submission" date="2020-11" db="EMBL/GenBank/DDBJ databases">
        <authorList>
            <person name="Tran Van P."/>
        </authorList>
    </citation>
    <scope>NUCLEOTIDE SEQUENCE</scope>
</reference>
<dbReference type="GO" id="GO:0050661">
    <property type="term" value="F:NADP binding"/>
    <property type="evidence" value="ECO:0007669"/>
    <property type="project" value="InterPro"/>
</dbReference>
<accession>A0A7R9L9N4</accession>
<evidence type="ECO:0000256" key="12">
    <source>
        <dbReference type="PIRSR" id="PIRSR000148-1"/>
    </source>
</evidence>
<evidence type="ECO:0000256" key="3">
    <source>
        <dbReference type="ARBA" id="ARBA00013120"/>
    </source>
</evidence>
<dbReference type="Pfam" id="PF01118">
    <property type="entry name" value="Semialdhyde_dh"/>
    <property type="match status" value="1"/>
</dbReference>
<dbReference type="AlphaFoldDB" id="A0A7R9L9N4"/>
<evidence type="ECO:0000256" key="9">
    <source>
        <dbReference type="ARBA" id="ARBA00023154"/>
    </source>
</evidence>
<evidence type="ECO:0000256" key="2">
    <source>
        <dbReference type="ARBA" id="ARBA00011738"/>
    </source>
</evidence>
<dbReference type="InterPro" id="IPR012280">
    <property type="entry name" value="Semialdhyde_DH_dimer_dom"/>
</dbReference>
<dbReference type="GO" id="GO:0004073">
    <property type="term" value="F:aspartate-semialdehyde dehydrogenase activity"/>
    <property type="evidence" value="ECO:0007669"/>
    <property type="project" value="UniProtKB-EC"/>
</dbReference>
<dbReference type="InterPro" id="IPR005986">
    <property type="entry name" value="Asp_semialdehyde_DH_beta"/>
</dbReference>
<evidence type="ECO:0000256" key="6">
    <source>
        <dbReference type="ARBA" id="ARBA00022857"/>
    </source>
</evidence>
<dbReference type="InterPro" id="IPR036291">
    <property type="entry name" value="NAD(P)-bd_dom_sf"/>
</dbReference>